<evidence type="ECO:0000256" key="1">
    <source>
        <dbReference type="SAM" id="MobiDB-lite"/>
    </source>
</evidence>
<proteinExistence type="predicted"/>
<feature type="compositionally biased region" description="Pro residues" evidence="1">
    <location>
        <begin position="52"/>
        <end position="66"/>
    </location>
</feature>
<dbReference type="Proteomes" id="UP000800040">
    <property type="component" value="Unassembled WGS sequence"/>
</dbReference>
<protein>
    <submittedName>
        <fullName evidence="2">Uncharacterized protein</fullName>
    </submittedName>
</protein>
<keyword evidence="3" id="KW-1185">Reference proteome</keyword>
<evidence type="ECO:0000313" key="3">
    <source>
        <dbReference type="Proteomes" id="UP000800040"/>
    </source>
</evidence>
<feature type="compositionally biased region" description="Pro residues" evidence="1">
    <location>
        <begin position="35"/>
        <end position="45"/>
    </location>
</feature>
<reference evidence="2" key="1">
    <citation type="submission" date="2020-01" db="EMBL/GenBank/DDBJ databases">
        <authorList>
            <consortium name="DOE Joint Genome Institute"/>
            <person name="Haridas S."/>
            <person name="Albert R."/>
            <person name="Binder M."/>
            <person name="Bloem J."/>
            <person name="Labutti K."/>
            <person name="Salamov A."/>
            <person name="Andreopoulos B."/>
            <person name="Baker S.E."/>
            <person name="Barry K."/>
            <person name="Bills G."/>
            <person name="Bluhm B.H."/>
            <person name="Cannon C."/>
            <person name="Castanera R."/>
            <person name="Culley D.E."/>
            <person name="Daum C."/>
            <person name="Ezra D."/>
            <person name="Gonzalez J.B."/>
            <person name="Henrissat B."/>
            <person name="Kuo A."/>
            <person name="Liang C."/>
            <person name="Lipzen A."/>
            <person name="Lutzoni F."/>
            <person name="Magnuson J."/>
            <person name="Mondo S."/>
            <person name="Nolan M."/>
            <person name="Ohm R."/>
            <person name="Pangilinan J."/>
            <person name="Park H.-J."/>
            <person name="Ramirez L."/>
            <person name="Alfaro M."/>
            <person name="Sun H."/>
            <person name="Tritt A."/>
            <person name="Yoshinaga Y."/>
            <person name="Zwiers L.-H."/>
            <person name="Turgeon B.G."/>
            <person name="Goodwin S.B."/>
            <person name="Spatafora J.W."/>
            <person name="Crous P.W."/>
            <person name="Grigoriev I.V."/>
        </authorList>
    </citation>
    <scope>NUCLEOTIDE SEQUENCE</scope>
    <source>
        <strain evidence="2">P77</strain>
    </source>
</reference>
<dbReference type="AlphaFoldDB" id="A0A6A5KMX1"/>
<gene>
    <name evidence="2" type="ORF">BDW02DRAFT_568561</name>
</gene>
<name>A0A6A5KMX1_9PLEO</name>
<dbReference type="EMBL" id="ML975295">
    <property type="protein sequence ID" value="KAF1834883.1"/>
    <property type="molecule type" value="Genomic_DNA"/>
</dbReference>
<feature type="region of interest" description="Disordered" evidence="1">
    <location>
        <begin position="1"/>
        <end position="78"/>
    </location>
</feature>
<organism evidence="2 3">
    <name type="scientific">Decorospora gaudefroyi</name>
    <dbReference type="NCBI Taxonomy" id="184978"/>
    <lineage>
        <taxon>Eukaryota</taxon>
        <taxon>Fungi</taxon>
        <taxon>Dikarya</taxon>
        <taxon>Ascomycota</taxon>
        <taxon>Pezizomycotina</taxon>
        <taxon>Dothideomycetes</taxon>
        <taxon>Pleosporomycetidae</taxon>
        <taxon>Pleosporales</taxon>
        <taxon>Pleosporineae</taxon>
        <taxon>Pleosporaceae</taxon>
        <taxon>Decorospora</taxon>
    </lineage>
</organism>
<evidence type="ECO:0000313" key="2">
    <source>
        <dbReference type="EMBL" id="KAF1834883.1"/>
    </source>
</evidence>
<sequence>MASRTPSIPYLPVHNPETTHPPLPPSQHTHHTSTPPAPSPSPSPHPTTQNPHPTPPPQTPTPPPLFPNLAKNRPHFKR</sequence>
<accession>A0A6A5KMX1</accession>